<proteinExistence type="predicted"/>
<dbReference type="AlphaFoldDB" id="A0A7V4KBG8"/>
<evidence type="ECO:0000313" key="1">
    <source>
        <dbReference type="EMBL" id="HGU52106.1"/>
    </source>
</evidence>
<accession>A0A7V4KBG8</accession>
<gene>
    <name evidence="1" type="ORF">ENT78_01015</name>
</gene>
<comment type="caution">
    <text evidence="1">The sequence shown here is derived from an EMBL/GenBank/DDBJ whole genome shotgun (WGS) entry which is preliminary data.</text>
</comment>
<sequence length="204" mass="23647">MVRKTVNTESIRVTKKGEKYFLDFGIGIEVDPELIVNGVIPNNTLVEMTFKHIKPVKSETKEYDGLLIVLETEQEPYEVKTKNEQGEIEGIIIPKHPSIEDMNSSVQYFIILLPKCTNFTVETLTCEKWVYEIVDGKIQLLKSFEEDIDEEEYEEEYEDDIEEESYSLLKEMEKLATMDINEFVRIVKGTIASLETMDSDKDKI</sequence>
<name>A0A7V4KBG8_FERPE</name>
<dbReference type="EMBL" id="DSZZ01000045">
    <property type="protein sequence ID" value="HGU52106.1"/>
    <property type="molecule type" value="Genomic_DNA"/>
</dbReference>
<reference evidence="1" key="1">
    <citation type="journal article" date="2020" name="mSystems">
        <title>Genome- and Community-Level Interaction Insights into Carbon Utilization and Element Cycling Functions of Hydrothermarchaeota in Hydrothermal Sediment.</title>
        <authorList>
            <person name="Zhou Z."/>
            <person name="Liu Y."/>
            <person name="Xu W."/>
            <person name="Pan J."/>
            <person name="Luo Z.H."/>
            <person name="Li M."/>
        </authorList>
    </citation>
    <scope>NUCLEOTIDE SEQUENCE [LARGE SCALE GENOMIC DNA]</scope>
    <source>
        <strain evidence="1">SpSt-61</strain>
    </source>
</reference>
<protein>
    <submittedName>
        <fullName evidence="1">Uncharacterized protein</fullName>
    </submittedName>
</protein>
<organism evidence="1">
    <name type="scientific">Fervidobacterium pennivorans</name>
    <dbReference type="NCBI Taxonomy" id="93466"/>
    <lineage>
        <taxon>Bacteria</taxon>
        <taxon>Thermotogati</taxon>
        <taxon>Thermotogota</taxon>
        <taxon>Thermotogae</taxon>
        <taxon>Thermotogales</taxon>
        <taxon>Fervidobacteriaceae</taxon>
        <taxon>Fervidobacterium</taxon>
    </lineage>
</organism>